<dbReference type="AlphaFoldDB" id="A0AAD6X5J8"/>
<dbReference type="EMBL" id="JARJCM010000044">
    <property type="protein sequence ID" value="KAJ7036335.1"/>
    <property type="molecule type" value="Genomic_DNA"/>
</dbReference>
<organism evidence="2 3">
    <name type="scientific">Mycena alexandri</name>
    <dbReference type="NCBI Taxonomy" id="1745969"/>
    <lineage>
        <taxon>Eukaryota</taxon>
        <taxon>Fungi</taxon>
        <taxon>Dikarya</taxon>
        <taxon>Basidiomycota</taxon>
        <taxon>Agaricomycotina</taxon>
        <taxon>Agaricomycetes</taxon>
        <taxon>Agaricomycetidae</taxon>
        <taxon>Agaricales</taxon>
        <taxon>Marasmiineae</taxon>
        <taxon>Mycenaceae</taxon>
        <taxon>Mycena</taxon>
    </lineage>
</organism>
<proteinExistence type="predicted"/>
<reference evidence="2" key="1">
    <citation type="submission" date="2023-03" db="EMBL/GenBank/DDBJ databases">
        <title>Massive genome expansion in bonnet fungi (Mycena s.s.) driven by repeated elements and novel gene families across ecological guilds.</title>
        <authorList>
            <consortium name="Lawrence Berkeley National Laboratory"/>
            <person name="Harder C.B."/>
            <person name="Miyauchi S."/>
            <person name="Viragh M."/>
            <person name="Kuo A."/>
            <person name="Thoen E."/>
            <person name="Andreopoulos B."/>
            <person name="Lu D."/>
            <person name="Skrede I."/>
            <person name="Drula E."/>
            <person name="Henrissat B."/>
            <person name="Morin E."/>
            <person name="Kohler A."/>
            <person name="Barry K."/>
            <person name="LaButti K."/>
            <person name="Morin E."/>
            <person name="Salamov A."/>
            <person name="Lipzen A."/>
            <person name="Mereny Z."/>
            <person name="Hegedus B."/>
            <person name="Baldrian P."/>
            <person name="Stursova M."/>
            <person name="Weitz H."/>
            <person name="Taylor A."/>
            <person name="Grigoriev I.V."/>
            <person name="Nagy L.G."/>
            <person name="Martin F."/>
            <person name="Kauserud H."/>
        </authorList>
    </citation>
    <scope>NUCLEOTIDE SEQUENCE</scope>
    <source>
        <strain evidence="2">CBHHK200</strain>
    </source>
</reference>
<gene>
    <name evidence="2" type="ORF">C8F04DRAFT_1339109</name>
</gene>
<dbReference type="Proteomes" id="UP001218188">
    <property type="component" value="Unassembled WGS sequence"/>
</dbReference>
<accession>A0AAD6X5J8</accession>
<feature type="region of interest" description="Disordered" evidence="1">
    <location>
        <begin position="168"/>
        <end position="224"/>
    </location>
</feature>
<evidence type="ECO:0000313" key="2">
    <source>
        <dbReference type="EMBL" id="KAJ7036335.1"/>
    </source>
</evidence>
<name>A0AAD6X5J8_9AGAR</name>
<protein>
    <submittedName>
        <fullName evidence="2">Uncharacterized protein</fullName>
    </submittedName>
</protein>
<evidence type="ECO:0000256" key="1">
    <source>
        <dbReference type="SAM" id="MobiDB-lite"/>
    </source>
</evidence>
<evidence type="ECO:0000313" key="3">
    <source>
        <dbReference type="Proteomes" id="UP001218188"/>
    </source>
</evidence>
<comment type="caution">
    <text evidence="2">The sequence shown here is derived from an EMBL/GenBank/DDBJ whole genome shotgun (WGS) entry which is preliminary data.</text>
</comment>
<keyword evidence="3" id="KW-1185">Reference proteome</keyword>
<sequence>MGSLWPIEARVGLVLPSNQEVMGNAAPNTGLREGAQFTGLARCTRRWMDGIFAVILHSVAGMPLDDGEDRELTMVWAKVHRRSFISSVQACICQSIIRRCTGYFTRSQAWSRLDAKVLCARGGVKEVIRADISVYLVIGLMYYTGALLLVSDHDAERSRGVQVTYNNVHKGTHRGSDPSPSLTGTGAVATGRDPAVNPSEPLFWRPGTRRVDPATGAPATAVDG</sequence>